<reference evidence="1" key="1">
    <citation type="submission" date="2021-02" db="EMBL/GenBank/DDBJ databases">
        <title>Psilocybe cubensis genome.</title>
        <authorList>
            <person name="Mckernan K.J."/>
            <person name="Crawford S."/>
            <person name="Trippe A."/>
            <person name="Kane L.T."/>
            <person name="Mclaughlin S."/>
        </authorList>
    </citation>
    <scope>NUCLEOTIDE SEQUENCE [LARGE SCALE GENOMIC DNA]</scope>
    <source>
        <strain evidence="1">MGC-MH-2018</strain>
    </source>
</reference>
<sequence length="222" mass="25102">MIRKLKSLAHIPITKKDGLELKDIETGEEELTDKTTSAQAVNIVVAGGTCSVMYFGNRDKTKDIDFFIPDPELMGIIAGAQATLPPDLRQRWPVNWINAEMAGFAMMPGCEDLYKNSVANNVVLYQSDTLVAYAADWKFQLIGKITRAYQMEQLNEHVQSKDRERKDINDAISLLQILITENNAPLDRNVIRSWYNGSALDNVEIEFVNKEYRARFSVDAII</sequence>
<dbReference type="OrthoDB" id="3348320at2759"/>
<evidence type="ECO:0000313" key="1">
    <source>
        <dbReference type="EMBL" id="KAG5174525.1"/>
    </source>
</evidence>
<organism evidence="1">
    <name type="scientific">Psilocybe cubensis</name>
    <name type="common">Psychedelic mushroom</name>
    <name type="synonym">Stropharia cubensis</name>
    <dbReference type="NCBI Taxonomy" id="181762"/>
    <lineage>
        <taxon>Eukaryota</taxon>
        <taxon>Fungi</taxon>
        <taxon>Dikarya</taxon>
        <taxon>Basidiomycota</taxon>
        <taxon>Agaricomycotina</taxon>
        <taxon>Agaricomycetes</taxon>
        <taxon>Agaricomycetidae</taxon>
        <taxon>Agaricales</taxon>
        <taxon>Agaricineae</taxon>
        <taxon>Strophariaceae</taxon>
        <taxon>Psilocybe</taxon>
    </lineage>
</organism>
<dbReference type="AlphaFoldDB" id="A0A8H7YBC8"/>
<gene>
    <name evidence="1" type="ORF">JR316_001186</name>
</gene>
<accession>A0A8H7YBC8</accession>
<comment type="caution">
    <text evidence="1">The sequence shown here is derived from an EMBL/GenBank/DDBJ whole genome shotgun (WGS) entry which is preliminary data.</text>
</comment>
<name>A0A8H7YBC8_PSICU</name>
<protein>
    <submittedName>
        <fullName evidence="1">Uncharacterized protein</fullName>
    </submittedName>
</protein>
<dbReference type="EMBL" id="JAFIQS010000001">
    <property type="protein sequence ID" value="KAG5174525.1"/>
    <property type="molecule type" value="Genomic_DNA"/>
</dbReference>
<proteinExistence type="predicted"/>